<dbReference type="AlphaFoldDB" id="A0A6J4UN78"/>
<dbReference type="Pfam" id="PF04468">
    <property type="entry name" value="PSP1"/>
    <property type="match status" value="1"/>
</dbReference>
<dbReference type="PANTHER" id="PTHR43830">
    <property type="entry name" value="PROTEIN PSP1"/>
    <property type="match status" value="1"/>
</dbReference>
<organism evidence="3">
    <name type="scientific">uncultured Thermomicrobiales bacterium</name>
    <dbReference type="NCBI Taxonomy" id="1645740"/>
    <lineage>
        <taxon>Bacteria</taxon>
        <taxon>Pseudomonadati</taxon>
        <taxon>Thermomicrobiota</taxon>
        <taxon>Thermomicrobia</taxon>
        <taxon>Thermomicrobiales</taxon>
        <taxon>environmental samples</taxon>
    </lineage>
</organism>
<proteinExistence type="predicted"/>
<accession>A0A6J4UN78</accession>
<feature type="region of interest" description="Disordered" evidence="1">
    <location>
        <begin position="274"/>
        <end position="329"/>
    </location>
</feature>
<sequence length="329" mass="35295">MVVETARGREAGRVVIAPHQVRLDRLQGELKPILRLLGGDDLRRMDGLKKDAARAVRVFSERARARRVPLKPISADFSFDGGILVLNYSTQDRPELRDLHRELADHFGCRVELRQVGPRDEARLLGGLGRCGRTLCCSSWLPVYPEISMGMAKTQDLALNPGKVSGVCGRLLCCLSYENEQYKQMKAVLPRLGQPIETPAGPGMVVSLQVIKELVTVRLAHNNTDVVFPGAELNLGGKERKPVADAATQTAPVAPIHAGPSVVAAAPVRVLVPTTEPDQPPIPVESGEMAAAGDATETAPSAEGGINRRRRRRRGRGGRGGAPASGGEG</sequence>
<gene>
    <name evidence="3" type="ORF">AVDCRST_MAG73-3247</name>
</gene>
<dbReference type="InterPro" id="IPR047767">
    <property type="entry name" value="PSP1-like"/>
</dbReference>
<dbReference type="EMBL" id="CADCWE010000214">
    <property type="protein sequence ID" value="CAA9555455.1"/>
    <property type="molecule type" value="Genomic_DNA"/>
</dbReference>
<protein>
    <submittedName>
        <fullName evidence="3">Stage 0 sporulation protein YaaT</fullName>
    </submittedName>
</protein>
<name>A0A6J4UN78_9BACT</name>
<feature type="compositionally biased region" description="Gly residues" evidence="1">
    <location>
        <begin position="318"/>
        <end position="329"/>
    </location>
</feature>
<feature type="domain" description="PSP1 C-terminal" evidence="2">
    <location>
        <begin position="31"/>
        <end position="116"/>
    </location>
</feature>
<dbReference type="GO" id="GO:0005737">
    <property type="term" value="C:cytoplasm"/>
    <property type="evidence" value="ECO:0007669"/>
    <property type="project" value="TreeGrafter"/>
</dbReference>
<feature type="compositionally biased region" description="Basic residues" evidence="1">
    <location>
        <begin position="307"/>
        <end position="317"/>
    </location>
</feature>
<reference evidence="3" key="1">
    <citation type="submission" date="2020-02" db="EMBL/GenBank/DDBJ databases">
        <authorList>
            <person name="Meier V. D."/>
        </authorList>
    </citation>
    <scope>NUCLEOTIDE SEQUENCE</scope>
    <source>
        <strain evidence="3">AVDCRST_MAG73</strain>
    </source>
</reference>
<dbReference type="NCBIfam" id="NF041131">
    <property type="entry name" value="RicT_YaaT_fam"/>
    <property type="match status" value="1"/>
</dbReference>
<dbReference type="PROSITE" id="PS51411">
    <property type="entry name" value="PSP1_C"/>
    <property type="match status" value="1"/>
</dbReference>
<dbReference type="InterPro" id="IPR007557">
    <property type="entry name" value="PSP1_C"/>
</dbReference>
<evidence type="ECO:0000313" key="3">
    <source>
        <dbReference type="EMBL" id="CAA9555455.1"/>
    </source>
</evidence>
<dbReference type="PANTHER" id="PTHR43830:SF3">
    <property type="entry name" value="PROTEIN PSP1"/>
    <property type="match status" value="1"/>
</dbReference>
<evidence type="ECO:0000256" key="1">
    <source>
        <dbReference type="SAM" id="MobiDB-lite"/>
    </source>
</evidence>
<evidence type="ECO:0000259" key="2">
    <source>
        <dbReference type="PROSITE" id="PS51411"/>
    </source>
</evidence>